<name>A0A0B6RXA5_BURPL</name>
<organism evidence="2 3">
    <name type="scientific">Burkholderia plantarii</name>
    <dbReference type="NCBI Taxonomy" id="41899"/>
    <lineage>
        <taxon>Bacteria</taxon>
        <taxon>Pseudomonadati</taxon>
        <taxon>Pseudomonadota</taxon>
        <taxon>Betaproteobacteria</taxon>
        <taxon>Burkholderiales</taxon>
        <taxon>Burkholderiaceae</taxon>
        <taxon>Burkholderia</taxon>
    </lineage>
</organism>
<dbReference type="Proteomes" id="UP000031838">
    <property type="component" value="Chromosome 2"/>
</dbReference>
<protein>
    <submittedName>
        <fullName evidence="2">Uncharacterized protein</fullName>
    </submittedName>
</protein>
<accession>A0A0B6RXA5</accession>
<feature type="transmembrane region" description="Helical" evidence="1">
    <location>
        <begin position="351"/>
        <end position="369"/>
    </location>
</feature>
<dbReference type="KEGG" id="bgp:BGL_2c19210"/>
<sequence>MYARSISLLFHLFFTCVIFNPQVSGVTLYLYIILPFLDPRFSAFLLATSRRWVTPLGIAVAACLLSHPMFAAKIASVAVCVGYLMYTISRRIDYLHPWMVVNVLFGIAQFVLYYVDYGLSVQLGPDAVSKLLWGNAATQTNTNYYEILYFARVSGFSREAGFFASLLSAAIVLYLFQGGRNRWMLALYAIGLFISLSKASFVLLIFAVLYGLRRPLRALPPPVSLAAFFVVTMGIALYMAGHDFFGSETFAHRFAGYPFLLDVRFADLIRGVSTRQLTDEYGYLRYVAVNRDLYFVSDVTFASIPGLLADLGLPAALVVLGVFALTASDGFVMLLCLLITATVGMTTVTSFVPIAYLIAYWPGFIAYLADQRQRAGRAAERGRLVHRPRPLSAPPGCAGAPLP</sequence>
<evidence type="ECO:0000313" key="2">
    <source>
        <dbReference type="EMBL" id="AJK49987.1"/>
    </source>
</evidence>
<feature type="transmembrane region" description="Helical" evidence="1">
    <location>
        <begin position="160"/>
        <end position="176"/>
    </location>
</feature>
<feature type="transmembrane region" description="Helical" evidence="1">
    <location>
        <begin position="12"/>
        <end position="37"/>
    </location>
</feature>
<dbReference type="EMBL" id="CP002581">
    <property type="protein sequence ID" value="AJK49987.1"/>
    <property type="molecule type" value="Genomic_DNA"/>
</dbReference>
<dbReference type="RefSeq" id="WP_042629516.1">
    <property type="nucleotide sequence ID" value="NZ_CP002581.1"/>
</dbReference>
<evidence type="ECO:0000313" key="3">
    <source>
        <dbReference type="Proteomes" id="UP000031838"/>
    </source>
</evidence>
<proteinExistence type="predicted"/>
<keyword evidence="1" id="KW-0812">Transmembrane</keyword>
<feature type="transmembrane region" description="Helical" evidence="1">
    <location>
        <begin position="98"/>
        <end position="115"/>
    </location>
</feature>
<keyword evidence="1" id="KW-1133">Transmembrane helix</keyword>
<reference evidence="3" key="1">
    <citation type="submission" date="2011-03" db="EMBL/GenBank/DDBJ databases">
        <authorList>
            <person name="Voget S."/>
            <person name="Streit W.R."/>
            <person name="Jaeger K.E."/>
            <person name="Daniel R."/>
        </authorList>
    </citation>
    <scope>NUCLEOTIDE SEQUENCE [LARGE SCALE GENOMIC DNA]</scope>
    <source>
        <strain evidence="3">PG1</strain>
    </source>
</reference>
<feature type="transmembrane region" description="Helical" evidence="1">
    <location>
        <begin position="183"/>
        <end position="210"/>
    </location>
</feature>
<feature type="transmembrane region" description="Helical" evidence="1">
    <location>
        <begin position="222"/>
        <end position="240"/>
    </location>
</feature>
<reference evidence="2 3" key="2">
    <citation type="journal article" date="2016" name="Appl. Microbiol. Biotechnol.">
        <title>Mutations improving production and secretion of extracellular lipase by Burkholderia glumae PG1.</title>
        <authorList>
            <person name="Knapp A."/>
            <person name="Voget S."/>
            <person name="Gao R."/>
            <person name="Zaburannyi N."/>
            <person name="Krysciak D."/>
            <person name="Breuer M."/>
            <person name="Hauer B."/>
            <person name="Streit W.R."/>
            <person name="Muller R."/>
            <person name="Daniel R."/>
            <person name="Jaeger K.E."/>
        </authorList>
    </citation>
    <scope>NUCLEOTIDE SEQUENCE [LARGE SCALE GENOMIC DNA]</scope>
    <source>
        <strain evidence="2 3">PG1</strain>
    </source>
</reference>
<dbReference type="HOGENOM" id="CLU_682726_0_0_4"/>
<evidence type="ECO:0000256" key="1">
    <source>
        <dbReference type="SAM" id="Phobius"/>
    </source>
</evidence>
<dbReference type="AlphaFoldDB" id="A0A0B6RXA5"/>
<feature type="transmembrane region" description="Helical" evidence="1">
    <location>
        <begin position="57"/>
        <end position="86"/>
    </location>
</feature>
<keyword evidence="1" id="KW-0472">Membrane</keyword>
<keyword evidence="3" id="KW-1185">Reference proteome</keyword>
<gene>
    <name evidence="2" type="ORF">BGL_2c19210</name>
</gene>